<gene>
    <name evidence="1" type="ORF">BU25DRAFT_406706</name>
</gene>
<sequence length="153" mass="17193">MSSGENVRATGPLAGTFRDYLLAMRRHRKRPQRAAIHLRCIMTGGQLPRGRVSGSESMCKAGTFPCHRYANGEIEAWGFSDGAFIPERRQLVCSSASIRPCDVLSRVGRCPNLVIHRAPRRYKEGRTCRTYSRLRECRANSFVIDVHCRAVGL</sequence>
<evidence type="ECO:0000313" key="2">
    <source>
        <dbReference type="Proteomes" id="UP000799754"/>
    </source>
</evidence>
<name>A0ACB6SCZ9_9PLEO</name>
<proteinExistence type="predicted"/>
<accession>A0ACB6SCZ9</accession>
<reference evidence="1" key="1">
    <citation type="journal article" date="2020" name="Stud. Mycol.">
        <title>101 Dothideomycetes genomes: a test case for predicting lifestyles and emergence of pathogens.</title>
        <authorList>
            <person name="Haridas S."/>
            <person name="Albert R."/>
            <person name="Binder M."/>
            <person name="Bloem J."/>
            <person name="Labutti K."/>
            <person name="Salamov A."/>
            <person name="Andreopoulos B."/>
            <person name="Baker S."/>
            <person name="Barry K."/>
            <person name="Bills G."/>
            <person name="Bluhm B."/>
            <person name="Cannon C."/>
            <person name="Castanera R."/>
            <person name="Culley D."/>
            <person name="Daum C."/>
            <person name="Ezra D."/>
            <person name="Gonzalez J."/>
            <person name="Henrissat B."/>
            <person name="Kuo A."/>
            <person name="Liang C."/>
            <person name="Lipzen A."/>
            <person name="Lutzoni F."/>
            <person name="Magnuson J."/>
            <person name="Mondo S."/>
            <person name="Nolan M."/>
            <person name="Ohm R."/>
            <person name="Pangilinan J."/>
            <person name="Park H.-J."/>
            <person name="Ramirez L."/>
            <person name="Alfaro M."/>
            <person name="Sun H."/>
            <person name="Tritt A."/>
            <person name="Yoshinaga Y."/>
            <person name="Zwiers L.-H."/>
            <person name="Turgeon B."/>
            <person name="Goodwin S."/>
            <person name="Spatafora J."/>
            <person name="Crous P."/>
            <person name="Grigoriev I."/>
        </authorList>
    </citation>
    <scope>NUCLEOTIDE SEQUENCE</scope>
    <source>
        <strain evidence="1">CBS 525.71</strain>
    </source>
</reference>
<protein>
    <submittedName>
        <fullName evidence="1">Uncharacterized protein</fullName>
    </submittedName>
</protein>
<dbReference type="EMBL" id="MU006703">
    <property type="protein sequence ID" value="KAF2632175.1"/>
    <property type="molecule type" value="Genomic_DNA"/>
</dbReference>
<organism evidence="1 2">
    <name type="scientific">Macroventuria anomochaeta</name>
    <dbReference type="NCBI Taxonomy" id="301207"/>
    <lineage>
        <taxon>Eukaryota</taxon>
        <taxon>Fungi</taxon>
        <taxon>Dikarya</taxon>
        <taxon>Ascomycota</taxon>
        <taxon>Pezizomycotina</taxon>
        <taxon>Dothideomycetes</taxon>
        <taxon>Pleosporomycetidae</taxon>
        <taxon>Pleosporales</taxon>
        <taxon>Pleosporineae</taxon>
        <taxon>Didymellaceae</taxon>
        <taxon>Macroventuria</taxon>
    </lineage>
</organism>
<keyword evidence="2" id="KW-1185">Reference proteome</keyword>
<evidence type="ECO:0000313" key="1">
    <source>
        <dbReference type="EMBL" id="KAF2632175.1"/>
    </source>
</evidence>
<comment type="caution">
    <text evidence="1">The sequence shown here is derived from an EMBL/GenBank/DDBJ whole genome shotgun (WGS) entry which is preliminary data.</text>
</comment>
<dbReference type="Proteomes" id="UP000799754">
    <property type="component" value="Unassembled WGS sequence"/>
</dbReference>